<keyword evidence="3 5" id="KW-0663">Pyridoxal phosphate</keyword>
<organism evidence="6 7">
    <name type="scientific">Candidatus Fervidibacter sacchari</name>
    <dbReference type="NCBI Taxonomy" id="1448929"/>
    <lineage>
        <taxon>Bacteria</taxon>
        <taxon>Candidatus Fervidibacterota</taxon>
        <taxon>Candidatus Fervidibacter</taxon>
    </lineage>
</organism>
<dbReference type="EMBL" id="JANUCP010000001">
    <property type="protein sequence ID" value="MCS3918091.1"/>
    <property type="molecule type" value="Genomic_DNA"/>
</dbReference>
<dbReference type="InterPro" id="IPR043131">
    <property type="entry name" value="BCAT-like_N"/>
</dbReference>
<dbReference type="PROSITE" id="PS00770">
    <property type="entry name" value="AA_TRANSFER_CLASS_4"/>
    <property type="match status" value="1"/>
</dbReference>
<dbReference type="Gene3D" id="3.30.470.10">
    <property type="match status" value="1"/>
</dbReference>
<keyword evidence="6" id="KW-0808">Transferase</keyword>
<dbReference type="Gene3D" id="3.20.10.10">
    <property type="entry name" value="D-amino Acid Aminotransferase, subunit A, domain 2"/>
    <property type="match status" value="1"/>
</dbReference>
<dbReference type="InterPro" id="IPR050571">
    <property type="entry name" value="Class-IV_PLP-Dep_Aminotrnsfr"/>
</dbReference>
<name>A0ABT2EJH2_9BACT</name>
<evidence type="ECO:0000256" key="1">
    <source>
        <dbReference type="ARBA" id="ARBA00001933"/>
    </source>
</evidence>
<protein>
    <submittedName>
        <fullName evidence="6">Branched-subunit amino acid aminotransferase/4-amino-4-deoxychorismate lyase</fullName>
    </submittedName>
</protein>
<dbReference type="Proteomes" id="UP001204798">
    <property type="component" value="Unassembled WGS sequence"/>
</dbReference>
<accession>A0ABT2EJH2</accession>
<comment type="similarity">
    <text evidence="2 4">Belongs to the class-IV pyridoxal-phosphate-dependent aminotransferase family.</text>
</comment>
<proteinExistence type="inferred from homology"/>
<keyword evidence="6" id="KW-0456">Lyase</keyword>
<dbReference type="InterPro" id="IPR018300">
    <property type="entry name" value="Aminotrans_IV_CS"/>
</dbReference>
<gene>
    <name evidence="6" type="ORF">M2350_000488</name>
</gene>
<reference evidence="6 7" key="1">
    <citation type="submission" date="2022-08" db="EMBL/GenBank/DDBJ databases">
        <title>Bacterial and archaeal communities from various locations to study Microbial Dark Matter (Phase II).</title>
        <authorList>
            <person name="Stepanauskas R."/>
        </authorList>
    </citation>
    <scope>NUCLEOTIDE SEQUENCE [LARGE SCALE GENOMIC DNA]</scope>
    <source>
        <strain evidence="6 7">PD1</strain>
    </source>
</reference>
<keyword evidence="7" id="KW-1185">Reference proteome</keyword>
<keyword evidence="6" id="KW-0032">Aminotransferase</keyword>
<dbReference type="Pfam" id="PF01063">
    <property type="entry name" value="Aminotran_4"/>
    <property type="match status" value="1"/>
</dbReference>
<dbReference type="PANTHER" id="PTHR42743:SF11">
    <property type="entry name" value="AMINODEOXYCHORISMATE LYASE"/>
    <property type="match status" value="1"/>
</dbReference>
<evidence type="ECO:0000256" key="4">
    <source>
        <dbReference type="RuleBase" id="RU004106"/>
    </source>
</evidence>
<dbReference type="RefSeq" id="WP_259093446.1">
    <property type="nucleotide sequence ID" value="NZ_CP130454.1"/>
</dbReference>
<dbReference type="SUPFAM" id="SSF56752">
    <property type="entry name" value="D-aminoacid aminotransferase-like PLP-dependent enzymes"/>
    <property type="match status" value="1"/>
</dbReference>
<dbReference type="GO" id="GO:0008483">
    <property type="term" value="F:transaminase activity"/>
    <property type="evidence" value="ECO:0007669"/>
    <property type="project" value="UniProtKB-KW"/>
</dbReference>
<dbReference type="GO" id="GO:0016829">
    <property type="term" value="F:lyase activity"/>
    <property type="evidence" value="ECO:0007669"/>
    <property type="project" value="UniProtKB-KW"/>
</dbReference>
<evidence type="ECO:0000256" key="5">
    <source>
        <dbReference type="RuleBase" id="RU004516"/>
    </source>
</evidence>
<evidence type="ECO:0000256" key="2">
    <source>
        <dbReference type="ARBA" id="ARBA00009320"/>
    </source>
</evidence>
<comment type="cofactor">
    <cofactor evidence="1 5">
        <name>pyridoxal 5'-phosphate</name>
        <dbReference type="ChEBI" id="CHEBI:597326"/>
    </cofactor>
</comment>
<dbReference type="CDD" id="cd00449">
    <property type="entry name" value="PLPDE_IV"/>
    <property type="match status" value="1"/>
</dbReference>
<evidence type="ECO:0000256" key="3">
    <source>
        <dbReference type="ARBA" id="ARBA00022898"/>
    </source>
</evidence>
<evidence type="ECO:0000313" key="6">
    <source>
        <dbReference type="EMBL" id="MCS3918091.1"/>
    </source>
</evidence>
<dbReference type="InterPro" id="IPR036038">
    <property type="entry name" value="Aminotransferase-like"/>
</dbReference>
<comment type="caution">
    <text evidence="6">The sequence shown here is derived from an EMBL/GenBank/DDBJ whole genome shotgun (WGS) entry which is preliminary data.</text>
</comment>
<dbReference type="InterPro" id="IPR001544">
    <property type="entry name" value="Aminotrans_IV"/>
</dbReference>
<dbReference type="PANTHER" id="PTHR42743">
    <property type="entry name" value="AMINO-ACID AMINOTRANSFERASE"/>
    <property type="match status" value="1"/>
</dbReference>
<dbReference type="InterPro" id="IPR043132">
    <property type="entry name" value="BCAT-like_C"/>
</dbReference>
<evidence type="ECO:0000313" key="7">
    <source>
        <dbReference type="Proteomes" id="UP001204798"/>
    </source>
</evidence>
<sequence>MERGIIACINGKLVPKEEAKVSSFDFGFLYGVGLFETFRTWRGRLVGLERHLSRLMKDATNLGWQLPPTLETLTDWVLRTLKANKSLIAEGKDVRVRITVTPGTVDPAKGWWDFASAEPTVVIHVTPLPPDFDSRNERGWTAVLAPWRRPKDFPLWQIKATTYFANVLARRHARSKGADEALWLNTDGNLTEGTATNLFVICDGEIWTPPPEEGLLPGVARSLVIELAASLGFSVIERPIPLSTLSRAEEAFLTNAVIGLVPLTKIGDTLLPSTQTSLQLRSAFFDHCFKRGQVILWRL</sequence>